<dbReference type="PANTHER" id="PTHR12418">
    <property type="entry name" value="ACYL-COENZYME A THIOESTERASE THEM4"/>
    <property type="match status" value="1"/>
</dbReference>
<dbReference type="Gene3D" id="3.10.129.10">
    <property type="entry name" value="Hotdog Thioesterase"/>
    <property type="match status" value="1"/>
</dbReference>
<keyword evidence="15" id="KW-0966">Cell projection</keyword>
<evidence type="ECO:0000256" key="26">
    <source>
        <dbReference type="ARBA" id="ARBA00048180"/>
    </source>
</evidence>
<dbReference type="GO" id="GO:0006631">
    <property type="term" value="P:fatty acid metabolic process"/>
    <property type="evidence" value="ECO:0007669"/>
    <property type="project" value="UniProtKB-KW"/>
</dbReference>
<evidence type="ECO:0000256" key="8">
    <source>
        <dbReference type="ARBA" id="ARBA00022792"/>
    </source>
</evidence>
<evidence type="ECO:0000256" key="14">
    <source>
        <dbReference type="ARBA" id="ARBA00023136"/>
    </source>
</evidence>
<comment type="similarity">
    <text evidence="18">Belongs to the THEM4/THEM5 thioesterase family.</text>
</comment>
<evidence type="ECO:0000256" key="24">
    <source>
        <dbReference type="ARBA" id="ARBA00047969"/>
    </source>
</evidence>
<evidence type="ECO:0000256" key="11">
    <source>
        <dbReference type="ARBA" id="ARBA00022946"/>
    </source>
</evidence>
<evidence type="ECO:0000256" key="25">
    <source>
        <dbReference type="ARBA" id="ARBA00048074"/>
    </source>
</evidence>
<comment type="catalytic activity">
    <reaction evidence="23">
        <text>hexadecanoyl-CoA + H2O = hexadecanoate + CoA + H(+)</text>
        <dbReference type="Rhea" id="RHEA:16645"/>
        <dbReference type="ChEBI" id="CHEBI:7896"/>
        <dbReference type="ChEBI" id="CHEBI:15377"/>
        <dbReference type="ChEBI" id="CHEBI:15378"/>
        <dbReference type="ChEBI" id="CHEBI:57287"/>
        <dbReference type="ChEBI" id="CHEBI:57379"/>
        <dbReference type="EC" id="3.1.2.2"/>
    </reaction>
    <physiologicalReaction direction="left-to-right" evidence="23">
        <dbReference type="Rhea" id="RHEA:16646"/>
    </physiologicalReaction>
</comment>
<reference evidence="29" key="3">
    <citation type="submission" date="2025-09" db="UniProtKB">
        <authorList>
            <consortium name="Ensembl"/>
        </authorList>
    </citation>
    <scope>IDENTIFICATION</scope>
</reference>
<protein>
    <recommendedName>
        <fullName evidence="20">Acyl-coenzyme A thioesterase THEM4</fullName>
        <ecNumber evidence="19">3.1.2.2</ecNumber>
    </recommendedName>
    <alternativeName>
        <fullName evidence="21">Thioesterase superfamily member 4</fullName>
    </alternativeName>
</protein>
<name>A0A8B9SHI4_ANAPL</name>
<comment type="catalytic activity">
    <reaction evidence="24">
        <text>decanoyl-CoA + H2O = decanoate + CoA + H(+)</text>
        <dbReference type="Rhea" id="RHEA:40059"/>
        <dbReference type="ChEBI" id="CHEBI:15377"/>
        <dbReference type="ChEBI" id="CHEBI:15378"/>
        <dbReference type="ChEBI" id="CHEBI:27689"/>
        <dbReference type="ChEBI" id="CHEBI:57287"/>
        <dbReference type="ChEBI" id="CHEBI:61430"/>
    </reaction>
    <physiologicalReaction direction="left-to-right" evidence="24">
        <dbReference type="Rhea" id="RHEA:40060"/>
    </physiologicalReaction>
</comment>
<evidence type="ECO:0000256" key="7">
    <source>
        <dbReference type="ARBA" id="ARBA00022703"/>
    </source>
</evidence>
<keyword evidence="7" id="KW-0053">Apoptosis</keyword>
<evidence type="ECO:0000256" key="27">
    <source>
        <dbReference type="SAM" id="MobiDB-lite"/>
    </source>
</evidence>
<keyword evidence="6" id="KW-0963">Cytoplasm</keyword>
<comment type="catalytic activity">
    <reaction evidence="26">
        <text>tetradecanoyl-CoA + H2O = tetradecanoate + CoA + H(+)</text>
        <dbReference type="Rhea" id="RHEA:40119"/>
        <dbReference type="ChEBI" id="CHEBI:15377"/>
        <dbReference type="ChEBI" id="CHEBI:15378"/>
        <dbReference type="ChEBI" id="CHEBI:30807"/>
        <dbReference type="ChEBI" id="CHEBI:57287"/>
        <dbReference type="ChEBI" id="CHEBI:57385"/>
    </reaction>
    <physiologicalReaction direction="left-to-right" evidence="26">
        <dbReference type="Rhea" id="RHEA:40120"/>
    </physiologicalReaction>
</comment>
<evidence type="ECO:0000256" key="21">
    <source>
        <dbReference type="ARBA" id="ARBA00043210"/>
    </source>
</evidence>
<keyword evidence="5" id="KW-1003">Cell membrane</keyword>
<dbReference type="PANTHER" id="PTHR12418:SF19">
    <property type="entry name" value="ACYL-COENZYME A THIOESTERASE THEM4"/>
    <property type="match status" value="1"/>
</dbReference>
<dbReference type="InterPro" id="IPR006683">
    <property type="entry name" value="Thioestr_dom"/>
</dbReference>
<evidence type="ECO:0000256" key="3">
    <source>
        <dbReference type="ARBA" id="ARBA00004632"/>
    </source>
</evidence>
<keyword evidence="11" id="KW-0809">Transit peptide</keyword>
<dbReference type="SUPFAM" id="SSF54637">
    <property type="entry name" value="Thioesterase/thiol ester dehydrase-isomerase"/>
    <property type="match status" value="1"/>
</dbReference>
<dbReference type="InterPro" id="IPR029069">
    <property type="entry name" value="HotDog_dom_sf"/>
</dbReference>
<dbReference type="GO" id="GO:0032587">
    <property type="term" value="C:ruffle membrane"/>
    <property type="evidence" value="ECO:0007669"/>
    <property type="project" value="UniProtKB-SubCell"/>
</dbReference>
<dbReference type="Ensembl" id="ENSAPLT00020005465.1">
    <property type="protein sequence ID" value="ENSAPLP00020005072.1"/>
    <property type="gene ID" value="ENSAPLG00020003739.1"/>
</dbReference>
<dbReference type="GO" id="GO:0016787">
    <property type="term" value="F:hydrolase activity"/>
    <property type="evidence" value="ECO:0007669"/>
    <property type="project" value="UniProtKB-KW"/>
</dbReference>
<evidence type="ECO:0000256" key="19">
    <source>
        <dbReference type="ARBA" id="ARBA00038848"/>
    </source>
</evidence>
<keyword evidence="12" id="KW-0443">Lipid metabolism</keyword>
<dbReference type="EC" id="3.1.2.2" evidence="19"/>
<keyword evidence="8" id="KW-0999">Mitochondrion inner membrane</keyword>
<evidence type="ECO:0000256" key="22">
    <source>
        <dbReference type="ARBA" id="ARBA00047588"/>
    </source>
</evidence>
<dbReference type="AlphaFoldDB" id="A0A8B9SHI4"/>
<reference evidence="29" key="1">
    <citation type="submission" date="2019-08" db="EMBL/GenBank/DDBJ databases">
        <title>Three high-quality genomes provides insights into domestication of ducks.</title>
        <authorList>
            <person name="Hou Z.C."/>
            <person name="Zhu F."/>
            <person name="Yin Z.T."/>
            <person name="Zhang F."/>
        </authorList>
    </citation>
    <scope>NUCLEOTIDE SEQUENCE [LARGE SCALE GENOMIC DNA]</scope>
</reference>
<comment type="catalytic activity">
    <reaction evidence="25">
        <text>dodecanoyl-CoA + H2O = dodecanoate + CoA + H(+)</text>
        <dbReference type="Rhea" id="RHEA:30135"/>
        <dbReference type="ChEBI" id="CHEBI:15377"/>
        <dbReference type="ChEBI" id="CHEBI:15378"/>
        <dbReference type="ChEBI" id="CHEBI:18262"/>
        <dbReference type="ChEBI" id="CHEBI:57287"/>
        <dbReference type="ChEBI" id="CHEBI:57375"/>
    </reaction>
    <physiologicalReaction direction="left-to-right" evidence="25">
        <dbReference type="Rhea" id="RHEA:30136"/>
    </physiologicalReaction>
</comment>
<evidence type="ECO:0000256" key="9">
    <source>
        <dbReference type="ARBA" id="ARBA00022801"/>
    </source>
</evidence>
<evidence type="ECO:0000256" key="17">
    <source>
        <dbReference type="ARBA" id="ARBA00037002"/>
    </source>
</evidence>
<evidence type="ECO:0000256" key="13">
    <source>
        <dbReference type="ARBA" id="ARBA00023128"/>
    </source>
</evidence>
<comment type="subcellular location">
    <subcellularLocation>
        <location evidence="3">Cell projection</location>
        <location evidence="3">Ruffle membrane</location>
    </subcellularLocation>
    <subcellularLocation>
        <location evidence="1">Cytoplasm</location>
    </subcellularLocation>
    <subcellularLocation>
        <location evidence="4">Mitochondrion inner membrane</location>
        <topology evidence="4">Peripheral membrane protein</topology>
    </subcellularLocation>
    <subcellularLocation>
        <location evidence="2">Mitochondrion intermembrane space</location>
    </subcellularLocation>
</comment>
<accession>A0A8B9SHI4</accession>
<feature type="domain" description="Thioesterase" evidence="28">
    <location>
        <begin position="241"/>
        <end position="311"/>
    </location>
</feature>
<comment type="catalytic activity">
    <reaction evidence="17">
        <text>(9Z)-octadecenoyl-CoA + H2O = (9Z)-octadecenoate + CoA + H(+)</text>
        <dbReference type="Rhea" id="RHEA:40139"/>
        <dbReference type="ChEBI" id="CHEBI:15377"/>
        <dbReference type="ChEBI" id="CHEBI:15378"/>
        <dbReference type="ChEBI" id="CHEBI:30823"/>
        <dbReference type="ChEBI" id="CHEBI:57287"/>
        <dbReference type="ChEBI" id="CHEBI:57387"/>
    </reaction>
    <physiologicalReaction direction="left-to-right" evidence="17">
        <dbReference type="Rhea" id="RHEA:40140"/>
    </physiologicalReaction>
</comment>
<dbReference type="CDD" id="cd03443">
    <property type="entry name" value="PaaI_thioesterase"/>
    <property type="match status" value="1"/>
</dbReference>
<feature type="region of interest" description="Disordered" evidence="27">
    <location>
        <begin position="1"/>
        <end position="46"/>
    </location>
</feature>
<dbReference type="GO" id="GO:0005743">
    <property type="term" value="C:mitochondrial inner membrane"/>
    <property type="evidence" value="ECO:0007669"/>
    <property type="project" value="UniProtKB-SubCell"/>
</dbReference>
<evidence type="ECO:0000256" key="23">
    <source>
        <dbReference type="ARBA" id="ARBA00047734"/>
    </source>
</evidence>
<evidence type="ECO:0000256" key="1">
    <source>
        <dbReference type="ARBA" id="ARBA00004496"/>
    </source>
</evidence>
<dbReference type="InterPro" id="IPR052365">
    <property type="entry name" value="THEM4/THEM5_acyl-CoA_thioest"/>
</dbReference>
<keyword evidence="13" id="KW-0496">Mitochondrion</keyword>
<evidence type="ECO:0000259" key="28">
    <source>
        <dbReference type="Pfam" id="PF03061"/>
    </source>
</evidence>
<dbReference type="Proteomes" id="UP000694400">
    <property type="component" value="Chromosome 32"/>
</dbReference>
<keyword evidence="9" id="KW-0378">Hydrolase</keyword>
<evidence type="ECO:0000256" key="12">
    <source>
        <dbReference type="ARBA" id="ARBA00023098"/>
    </source>
</evidence>
<dbReference type="Pfam" id="PF03061">
    <property type="entry name" value="4HBT"/>
    <property type="match status" value="1"/>
</dbReference>
<evidence type="ECO:0000256" key="18">
    <source>
        <dbReference type="ARBA" id="ARBA00038456"/>
    </source>
</evidence>
<comment type="catalytic activity">
    <reaction evidence="22">
        <text>octanoyl-CoA + H2O = octanoate + CoA + H(+)</text>
        <dbReference type="Rhea" id="RHEA:30143"/>
        <dbReference type="ChEBI" id="CHEBI:15377"/>
        <dbReference type="ChEBI" id="CHEBI:15378"/>
        <dbReference type="ChEBI" id="CHEBI:25646"/>
        <dbReference type="ChEBI" id="CHEBI:57287"/>
        <dbReference type="ChEBI" id="CHEBI:57386"/>
    </reaction>
    <physiologicalReaction direction="left-to-right" evidence="22">
        <dbReference type="Rhea" id="RHEA:30144"/>
    </physiologicalReaction>
</comment>
<organism evidence="29 30">
    <name type="scientific">Anas platyrhynchos</name>
    <name type="common">Mallard</name>
    <name type="synonym">Anas boschas</name>
    <dbReference type="NCBI Taxonomy" id="8839"/>
    <lineage>
        <taxon>Eukaryota</taxon>
        <taxon>Metazoa</taxon>
        <taxon>Chordata</taxon>
        <taxon>Craniata</taxon>
        <taxon>Vertebrata</taxon>
        <taxon>Euteleostomi</taxon>
        <taxon>Archelosauria</taxon>
        <taxon>Archosauria</taxon>
        <taxon>Dinosauria</taxon>
        <taxon>Saurischia</taxon>
        <taxon>Theropoda</taxon>
        <taxon>Coelurosauria</taxon>
        <taxon>Aves</taxon>
        <taxon>Neognathae</taxon>
        <taxon>Galloanserae</taxon>
        <taxon>Anseriformes</taxon>
        <taxon>Anatidae</taxon>
        <taxon>Anatinae</taxon>
        <taxon>Anas</taxon>
    </lineage>
</organism>
<proteinExistence type="inferred from homology"/>
<evidence type="ECO:0000256" key="16">
    <source>
        <dbReference type="ARBA" id="ARBA00035852"/>
    </source>
</evidence>
<evidence type="ECO:0000256" key="2">
    <source>
        <dbReference type="ARBA" id="ARBA00004569"/>
    </source>
</evidence>
<evidence type="ECO:0000256" key="6">
    <source>
        <dbReference type="ARBA" id="ARBA00022490"/>
    </source>
</evidence>
<sequence>MGWGQGAATGARGVGAWGRRGRPTGDTPRSPLAPQSVPSADPAVTTTTPLRVPISRCPHVPLSPVPVPCAPHPPVSLSLSPSPVPLSPCPPIPVPLSLSPSPCPRPCPRPHPPVPVLSLVPLPLSLSPCPPVPVPVPQAPCSGRAAPQDLALPNGSWSRAMRELYERLLRGTADGSWRRVPSYRNVLDHFPAVGQGRGTRLFMRNLDTEGAGFEYVTFLHRAGGRALCLCQTGPYLEGPPGFTHGGAIASIIDTTLGTCALDAAGVVMTAQLSIDFLAPVPLGSVVLLDGRVDRREGRKLFLSCEVRGAEGDPLHAKATGLFIQLDTSKSPRPACNTR</sequence>
<evidence type="ECO:0000256" key="5">
    <source>
        <dbReference type="ARBA" id="ARBA00022475"/>
    </source>
</evidence>
<evidence type="ECO:0000256" key="4">
    <source>
        <dbReference type="ARBA" id="ARBA00004637"/>
    </source>
</evidence>
<dbReference type="GO" id="GO:0005758">
    <property type="term" value="C:mitochondrial intermembrane space"/>
    <property type="evidence" value="ECO:0007669"/>
    <property type="project" value="UniProtKB-SubCell"/>
</dbReference>
<evidence type="ECO:0000256" key="10">
    <source>
        <dbReference type="ARBA" id="ARBA00022832"/>
    </source>
</evidence>
<evidence type="ECO:0000256" key="20">
    <source>
        <dbReference type="ARBA" id="ARBA00040123"/>
    </source>
</evidence>
<feature type="compositionally biased region" description="Gly residues" evidence="27">
    <location>
        <begin position="1"/>
        <end position="18"/>
    </location>
</feature>
<comment type="catalytic activity">
    <reaction evidence="16">
        <text>(5Z,8Z,11Z,14Z)-eicosatetraenoyl-CoA + H2O = (5Z,8Z,11Z,14Z)-eicosatetraenoate + CoA + H(+)</text>
        <dbReference type="Rhea" id="RHEA:40151"/>
        <dbReference type="ChEBI" id="CHEBI:15377"/>
        <dbReference type="ChEBI" id="CHEBI:15378"/>
        <dbReference type="ChEBI" id="CHEBI:32395"/>
        <dbReference type="ChEBI" id="CHEBI:57287"/>
        <dbReference type="ChEBI" id="CHEBI:57368"/>
    </reaction>
    <physiologicalReaction direction="left-to-right" evidence="16">
        <dbReference type="Rhea" id="RHEA:40152"/>
    </physiologicalReaction>
</comment>
<reference evidence="29" key="2">
    <citation type="submission" date="2025-08" db="UniProtKB">
        <authorList>
            <consortium name="Ensembl"/>
        </authorList>
    </citation>
    <scope>IDENTIFICATION</scope>
</reference>
<evidence type="ECO:0000256" key="15">
    <source>
        <dbReference type="ARBA" id="ARBA00023273"/>
    </source>
</evidence>
<keyword evidence="10" id="KW-0276">Fatty acid metabolism</keyword>
<evidence type="ECO:0000313" key="29">
    <source>
        <dbReference type="Ensembl" id="ENSAPLP00020005072.1"/>
    </source>
</evidence>
<evidence type="ECO:0000313" key="30">
    <source>
        <dbReference type="Proteomes" id="UP000694400"/>
    </source>
</evidence>
<dbReference type="GO" id="GO:0006915">
    <property type="term" value="P:apoptotic process"/>
    <property type="evidence" value="ECO:0007669"/>
    <property type="project" value="UniProtKB-KW"/>
</dbReference>
<keyword evidence="14" id="KW-0472">Membrane</keyword>